<keyword evidence="2" id="KW-0418">Kinase</keyword>
<proteinExistence type="predicted"/>
<gene>
    <name evidence="2" type="primary">prkch</name>
    <name evidence="2" type="ORF">DAT39_019615</name>
</gene>
<dbReference type="InterPro" id="IPR017892">
    <property type="entry name" value="Pkinase_C"/>
</dbReference>
<keyword evidence="2" id="KW-0808">Transferase</keyword>
<feature type="domain" description="Protein kinase C-terminal" evidence="1">
    <location>
        <begin position="9"/>
        <end position="46"/>
    </location>
</feature>
<reference evidence="2" key="1">
    <citation type="submission" date="2020-07" db="EMBL/GenBank/DDBJ databases">
        <title>Clarias magur genome sequencing, assembly and annotation.</title>
        <authorList>
            <person name="Kushwaha B."/>
            <person name="Kumar R."/>
            <person name="Das P."/>
            <person name="Joshi C.G."/>
            <person name="Kumar D."/>
            <person name="Nagpure N.S."/>
            <person name="Pandey M."/>
            <person name="Agarwal S."/>
            <person name="Srivastava S."/>
            <person name="Singh M."/>
            <person name="Sahoo L."/>
            <person name="Jayasankar P."/>
            <person name="Meher P.K."/>
            <person name="Koringa P.G."/>
            <person name="Iquebal M.A."/>
            <person name="Das S.P."/>
            <person name="Bit A."/>
            <person name="Patnaik S."/>
            <person name="Patel N."/>
            <person name="Shah T.M."/>
            <person name="Hinsu A."/>
            <person name="Jena J.K."/>
        </authorList>
    </citation>
    <scope>NUCLEOTIDE SEQUENCE</scope>
    <source>
        <strain evidence="2">CIFAMagur01</strain>
        <tissue evidence="2">Testis</tissue>
    </source>
</reference>
<dbReference type="GO" id="GO:0004674">
    <property type="term" value="F:protein serine/threonine kinase activity"/>
    <property type="evidence" value="ECO:0007669"/>
    <property type="project" value="InterPro"/>
</dbReference>
<dbReference type="AlphaFoldDB" id="A0A8J4XAE0"/>
<protein>
    <submittedName>
        <fullName evidence="2">Protein kinase C eta type</fullName>
    </submittedName>
</protein>
<comment type="caution">
    <text evidence="2">The sequence shown here is derived from an EMBL/GenBank/DDBJ whole genome shotgun (WGS) entry which is preliminary data.</text>
</comment>
<sequence length="91" mass="10204">MFFGQKTGEDVNNFDPDFTNEDAVLTPIEDAVLPQINQDEFQEFSFTSEEMLDTFLVTAESSAPRRATPRLLRTNLAFTGIGTAVWISLQV</sequence>
<evidence type="ECO:0000259" key="1">
    <source>
        <dbReference type="Pfam" id="PF00433"/>
    </source>
</evidence>
<keyword evidence="3" id="KW-1185">Reference proteome</keyword>
<accession>A0A8J4XAE0</accession>
<organism evidence="2 3">
    <name type="scientific">Clarias magur</name>
    <name type="common">Asian catfish</name>
    <name type="synonym">Macropteronotus magur</name>
    <dbReference type="NCBI Taxonomy" id="1594786"/>
    <lineage>
        <taxon>Eukaryota</taxon>
        <taxon>Metazoa</taxon>
        <taxon>Chordata</taxon>
        <taxon>Craniata</taxon>
        <taxon>Vertebrata</taxon>
        <taxon>Euteleostomi</taxon>
        <taxon>Actinopterygii</taxon>
        <taxon>Neopterygii</taxon>
        <taxon>Teleostei</taxon>
        <taxon>Ostariophysi</taxon>
        <taxon>Siluriformes</taxon>
        <taxon>Clariidae</taxon>
        <taxon>Clarias</taxon>
    </lineage>
</organism>
<name>A0A8J4XAE0_CLAMG</name>
<dbReference type="OrthoDB" id="63267at2759"/>
<dbReference type="EMBL" id="QNUK01000660">
    <property type="protein sequence ID" value="KAF5890685.1"/>
    <property type="molecule type" value="Genomic_DNA"/>
</dbReference>
<evidence type="ECO:0000313" key="3">
    <source>
        <dbReference type="Proteomes" id="UP000727407"/>
    </source>
</evidence>
<dbReference type="GO" id="GO:0005524">
    <property type="term" value="F:ATP binding"/>
    <property type="evidence" value="ECO:0007669"/>
    <property type="project" value="InterPro"/>
</dbReference>
<dbReference type="Pfam" id="PF00433">
    <property type="entry name" value="Pkinase_C"/>
    <property type="match status" value="1"/>
</dbReference>
<dbReference type="Gene3D" id="3.30.200.20">
    <property type="entry name" value="Phosphorylase Kinase, domain 1"/>
    <property type="match status" value="1"/>
</dbReference>
<dbReference type="Proteomes" id="UP000727407">
    <property type="component" value="Unassembled WGS sequence"/>
</dbReference>
<evidence type="ECO:0000313" key="2">
    <source>
        <dbReference type="EMBL" id="KAF5890685.1"/>
    </source>
</evidence>